<dbReference type="AlphaFoldDB" id="A0A7R9IVV4"/>
<dbReference type="EMBL" id="OE179182">
    <property type="protein sequence ID" value="CAD7567915.1"/>
    <property type="molecule type" value="Genomic_DNA"/>
</dbReference>
<accession>A0A7R9IVV4</accession>
<organism evidence="1">
    <name type="scientific">Timema californicum</name>
    <name type="common">California timema</name>
    <name type="synonym">Walking stick</name>
    <dbReference type="NCBI Taxonomy" id="61474"/>
    <lineage>
        <taxon>Eukaryota</taxon>
        <taxon>Metazoa</taxon>
        <taxon>Ecdysozoa</taxon>
        <taxon>Arthropoda</taxon>
        <taxon>Hexapoda</taxon>
        <taxon>Insecta</taxon>
        <taxon>Pterygota</taxon>
        <taxon>Neoptera</taxon>
        <taxon>Polyneoptera</taxon>
        <taxon>Phasmatodea</taxon>
        <taxon>Timematodea</taxon>
        <taxon>Timematoidea</taxon>
        <taxon>Timematidae</taxon>
        <taxon>Timema</taxon>
    </lineage>
</organism>
<proteinExistence type="predicted"/>
<protein>
    <submittedName>
        <fullName evidence="1">(California timema) hypothetical protein</fullName>
    </submittedName>
</protein>
<name>A0A7R9IVV4_TIMCA</name>
<sequence>MHALGAALEDTSCPKGKLCTAQFFDRARQSFRQSFRIGAIRGRGLRLAGYLAPPGDVSNKEAPEKANPECR</sequence>
<reference evidence="1" key="1">
    <citation type="submission" date="2020-11" db="EMBL/GenBank/DDBJ databases">
        <authorList>
            <person name="Tran Van P."/>
        </authorList>
    </citation>
    <scope>NUCLEOTIDE SEQUENCE</scope>
</reference>
<evidence type="ECO:0000313" key="1">
    <source>
        <dbReference type="EMBL" id="CAD7567915.1"/>
    </source>
</evidence>
<gene>
    <name evidence="1" type="ORF">TCMB3V08_LOCUS692</name>
</gene>